<feature type="domain" description="TonB C-terminal" evidence="12">
    <location>
        <begin position="158"/>
        <end position="242"/>
    </location>
</feature>
<evidence type="ECO:0000256" key="10">
    <source>
        <dbReference type="SAM" id="MobiDB-lite"/>
    </source>
</evidence>
<dbReference type="GO" id="GO:0005886">
    <property type="term" value="C:plasma membrane"/>
    <property type="evidence" value="ECO:0007669"/>
    <property type="project" value="UniProtKB-SubCell"/>
</dbReference>
<keyword evidence="3" id="KW-0813">Transport</keyword>
<keyword evidence="6 11" id="KW-0812">Transmembrane</keyword>
<sequence>MTSRIQVRHLGELMPRLGRPWLVPLGLRNYPIDSYLWHRRWAMFCVVLFFGFLLFLGAGNKEQSIVDLLLRGAVIPVSSPPQEEEVNSPPIEVEFTPPPPPEPHPEFIQPKEQPPPQPVPLPEKKPEPRPEMPRTTSIQPIKKTALSTPPRQVTRYAAAAPRVGDANTPKPPYPYECAIRRYQGTVELSLTVVQGRIVSVDIVRSSGFAMLDSNARQWILHRWRLPSTLTGTYTIPIIYRLE</sequence>
<dbReference type="STRING" id="481448.Minf_2324"/>
<feature type="compositionally biased region" description="Pro residues" evidence="10">
    <location>
        <begin position="112"/>
        <end position="121"/>
    </location>
</feature>
<evidence type="ECO:0000259" key="12">
    <source>
        <dbReference type="PROSITE" id="PS52015"/>
    </source>
</evidence>
<reference evidence="13 14" key="1">
    <citation type="journal article" date="2008" name="Biol. Direct">
        <title>Complete genome sequence of the extremely acidophilic methanotroph isolate V4, Methylacidiphilum infernorum, a representative of the bacterial phylum Verrucomicrobia.</title>
        <authorList>
            <person name="Hou S."/>
            <person name="Makarova K.S."/>
            <person name="Saw J.H."/>
            <person name="Senin P."/>
            <person name="Ly B.V."/>
            <person name="Zhou Z."/>
            <person name="Ren Y."/>
            <person name="Wang J."/>
            <person name="Galperin M.Y."/>
            <person name="Omelchenko M.V."/>
            <person name="Wolf Y.I."/>
            <person name="Yutin N."/>
            <person name="Koonin E.V."/>
            <person name="Stott M.B."/>
            <person name="Mountain B.W."/>
            <person name="Crowe M.A."/>
            <person name="Smirnova A.V."/>
            <person name="Dunfield P.F."/>
            <person name="Feng L."/>
            <person name="Wang L."/>
            <person name="Alam M."/>
        </authorList>
    </citation>
    <scope>NUCLEOTIDE SEQUENCE [LARGE SCALE GENOMIC DNA]</scope>
    <source>
        <strain evidence="14">Isolate V4</strain>
    </source>
</reference>
<dbReference type="Pfam" id="PF03544">
    <property type="entry name" value="TonB_C"/>
    <property type="match status" value="1"/>
</dbReference>
<evidence type="ECO:0000256" key="6">
    <source>
        <dbReference type="ARBA" id="ARBA00022692"/>
    </source>
</evidence>
<dbReference type="KEGG" id="min:Minf_2324"/>
<dbReference type="InterPro" id="IPR006260">
    <property type="entry name" value="TonB/TolA_C"/>
</dbReference>
<dbReference type="HOGENOM" id="CLU_1146152_0_0_0"/>
<evidence type="ECO:0000256" key="4">
    <source>
        <dbReference type="ARBA" id="ARBA00022475"/>
    </source>
</evidence>
<keyword evidence="7" id="KW-0653">Protein transport</keyword>
<evidence type="ECO:0000256" key="1">
    <source>
        <dbReference type="ARBA" id="ARBA00004383"/>
    </source>
</evidence>
<accession>B3E0E9</accession>
<comment type="subcellular location">
    <subcellularLocation>
        <location evidence="1">Cell inner membrane</location>
        <topology evidence="1">Single-pass membrane protein</topology>
        <orientation evidence="1">Periplasmic side</orientation>
    </subcellularLocation>
</comment>
<dbReference type="GO" id="GO:0015031">
    <property type="term" value="P:protein transport"/>
    <property type="evidence" value="ECO:0007669"/>
    <property type="project" value="UniProtKB-KW"/>
</dbReference>
<evidence type="ECO:0000256" key="9">
    <source>
        <dbReference type="ARBA" id="ARBA00023136"/>
    </source>
</evidence>
<dbReference type="eggNOG" id="COG0810">
    <property type="taxonomic scope" value="Bacteria"/>
</dbReference>
<dbReference type="NCBIfam" id="TIGR01352">
    <property type="entry name" value="tonB_Cterm"/>
    <property type="match status" value="1"/>
</dbReference>
<dbReference type="GO" id="GO:0055085">
    <property type="term" value="P:transmembrane transport"/>
    <property type="evidence" value="ECO:0007669"/>
    <property type="project" value="InterPro"/>
</dbReference>
<evidence type="ECO:0000256" key="8">
    <source>
        <dbReference type="ARBA" id="ARBA00022989"/>
    </source>
</evidence>
<evidence type="ECO:0000256" key="2">
    <source>
        <dbReference type="ARBA" id="ARBA00006555"/>
    </source>
</evidence>
<evidence type="ECO:0000256" key="7">
    <source>
        <dbReference type="ARBA" id="ARBA00022927"/>
    </source>
</evidence>
<evidence type="ECO:0000256" key="3">
    <source>
        <dbReference type="ARBA" id="ARBA00022448"/>
    </source>
</evidence>
<keyword evidence="9 11" id="KW-0472">Membrane</keyword>
<dbReference type="Proteomes" id="UP000009149">
    <property type="component" value="Chromosome"/>
</dbReference>
<keyword evidence="8 11" id="KW-1133">Transmembrane helix</keyword>
<dbReference type="InterPro" id="IPR051045">
    <property type="entry name" value="TonB-dependent_transducer"/>
</dbReference>
<keyword evidence="5" id="KW-0997">Cell inner membrane</keyword>
<dbReference type="EMBL" id="CP000975">
    <property type="protein sequence ID" value="ACD84378.1"/>
    <property type="molecule type" value="Genomic_DNA"/>
</dbReference>
<keyword evidence="4" id="KW-1003">Cell membrane</keyword>
<evidence type="ECO:0000313" key="14">
    <source>
        <dbReference type="Proteomes" id="UP000009149"/>
    </source>
</evidence>
<dbReference type="InterPro" id="IPR037682">
    <property type="entry name" value="TonB_C"/>
</dbReference>
<dbReference type="SUPFAM" id="SSF74653">
    <property type="entry name" value="TolA/TonB C-terminal domain"/>
    <property type="match status" value="1"/>
</dbReference>
<dbReference type="PANTHER" id="PTHR33446">
    <property type="entry name" value="PROTEIN TONB-RELATED"/>
    <property type="match status" value="1"/>
</dbReference>
<comment type="similarity">
    <text evidence="2">Belongs to the TonB family.</text>
</comment>
<feature type="region of interest" description="Disordered" evidence="10">
    <location>
        <begin position="79"/>
        <end position="136"/>
    </location>
</feature>
<dbReference type="Gene3D" id="3.30.1150.10">
    <property type="match status" value="1"/>
</dbReference>
<evidence type="ECO:0000313" key="13">
    <source>
        <dbReference type="EMBL" id="ACD84378.1"/>
    </source>
</evidence>
<evidence type="ECO:0000256" key="5">
    <source>
        <dbReference type="ARBA" id="ARBA00022519"/>
    </source>
</evidence>
<gene>
    <name evidence="13" type="primary">tonB</name>
    <name evidence="13" type="ordered locus">Minf_2324</name>
</gene>
<evidence type="ECO:0000256" key="11">
    <source>
        <dbReference type="SAM" id="Phobius"/>
    </source>
</evidence>
<name>B3E0E9_METI4</name>
<proteinExistence type="inferred from homology"/>
<protein>
    <submittedName>
        <fullName evidence="13">Periplasmic protein TonB</fullName>
    </submittedName>
</protein>
<dbReference type="AlphaFoldDB" id="B3E0E9"/>
<organism evidence="13 14">
    <name type="scientific">Methylacidiphilum infernorum (isolate V4)</name>
    <name type="common">Methylokorus infernorum (strain V4)</name>
    <dbReference type="NCBI Taxonomy" id="481448"/>
    <lineage>
        <taxon>Bacteria</taxon>
        <taxon>Pseudomonadati</taxon>
        <taxon>Verrucomicrobiota</taxon>
        <taxon>Methylacidiphilae</taxon>
        <taxon>Methylacidiphilales</taxon>
        <taxon>Methylacidiphilaceae</taxon>
        <taxon>Methylacidiphilum (ex Ratnadevi et al. 2023)</taxon>
    </lineage>
</organism>
<feature type="transmembrane region" description="Helical" evidence="11">
    <location>
        <begin position="41"/>
        <end position="59"/>
    </location>
</feature>
<feature type="compositionally biased region" description="Basic and acidic residues" evidence="10">
    <location>
        <begin position="122"/>
        <end position="132"/>
    </location>
</feature>
<dbReference type="PROSITE" id="PS52015">
    <property type="entry name" value="TONB_CTD"/>
    <property type="match status" value="1"/>
</dbReference>